<dbReference type="Proteomes" id="UP000218767">
    <property type="component" value="Unassembled WGS sequence"/>
</dbReference>
<evidence type="ECO:0000313" key="1">
    <source>
        <dbReference type="EMBL" id="PCI79211.1"/>
    </source>
</evidence>
<evidence type="ECO:0000313" key="2">
    <source>
        <dbReference type="Proteomes" id="UP000218767"/>
    </source>
</evidence>
<dbReference type="EMBL" id="NVUL01000020">
    <property type="protein sequence ID" value="PCI79211.1"/>
    <property type="molecule type" value="Genomic_DNA"/>
</dbReference>
<protein>
    <submittedName>
        <fullName evidence="1">Uncharacterized protein</fullName>
    </submittedName>
</protein>
<dbReference type="AlphaFoldDB" id="A0A2A4XA99"/>
<accession>A0A2A4XA99</accession>
<sequence length="89" mass="10069">MAGTAAVFLSTEFDKASPVERDGMVWTAEELHLDKLPKKHHRKPMMQTVLALEGLEEYDKPEDGDVRCVNSVGSDFVYFQLISGWVQKN</sequence>
<proteinExistence type="predicted"/>
<comment type="caution">
    <text evidence="1">The sequence shown here is derived from an EMBL/GenBank/DDBJ whole genome shotgun (WGS) entry which is preliminary data.</text>
</comment>
<reference evidence="2" key="1">
    <citation type="submission" date="2017-08" db="EMBL/GenBank/DDBJ databases">
        <title>A dynamic microbial community with high functional redundancy inhabits the cold, oxic subseafloor aquifer.</title>
        <authorList>
            <person name="Tully B.J."/>
            <person name="Wheat C.G."/>
            <person name="Glazer B.T."/>
            <person name="Huber J.A."/>
        </authorList>
    </citation>
    <scope>NUCLEOTIDE SEQUENCE [LARGE SCALE GENOMIC DNA]</scope>
</reference>
<organism evidence="1 2">
    <name type="scientific">SAR86 cluster bacterium</name>
    <dbReference type="NCBI Taxonomy" id="2030880"/>
    <lineage>
        <taxon>Bacteria</taxon>
        <taxon>Pseudomonadati</taxon>
        <taxon>Pseudomonadota</taxon>
        <taxon>Gammaproteobacteria</taxon>
        <taxon>SAR86 cluster</taxon>
    </lineage>
</organism>
<name>A0A2A4XA99_9GAMM</name>
<gene>
    <name evidence="1" type="ORF">COB20_05285</name>
</gene>